<dbReference type="RefSeq" id="WP_052243688.1">
    <property type="nucleotide sequence ID" value="NZ_AACKMW020000043.1"/>
</dbReference>
<accession>A0ABW9N6N6</accession>
<sequence length="73" mass="8873">MEKLLNFLSAHLDSKKANFLLNSLKTNQDYFFQKFILDNINYITAWLNSDDFKQYENKTYPPLVNPKKYRYRT</sequence>
<gene>
    <name evidence="1" type="ORF">A0Z09_007155</name>
</gene>
<evidence type="ECO:0000313" key="2">
    <source>
        <dbReference type="Proteomes" id="UP000364097"/>
    </source>
</evidence>
<organism evidence="1 2">
    <name type="scientific">Campylobacter subantarcticus</name>
    <dbReference type="NCBI Taxonomy" id="497724"/>
    <lineage>
        <taxon>Bacteria</taxon>
        <taxon>Pseudomonadati</taxon>
        <taxon>Campylobacterota</taxon>
        <taxon>Epsilonproteobacteria</taxon>
        <taxon>Campylobacterales</taxon>
        <taxon>Campylobacteraceae</taxon>
        <taxon>Campylobacter</taxon>
    </lineage>
</organism>
<protein>
    <submittedName>
        <fullName evidence="1">Uncharacterized protein</fullName>
    </submittedName>
</protein>
<evidence type="ECO:0000313" key="1">
    <source>
        <dbReference type="EMBL" id="MPB99813.1"/>
    </source>
</evidence>
<comment type="caution">
    <text evidence="1">The sequence shown here is derived from an EMBL/GenBank/DDBJ whole genome shotgun (WGS) entry which is preliminary data.</text>
</comment>
<keyword evidence="2" id="KW-1185">Reference proteome</keyword>
<dbReference type="Proteomes" id="UP000364097">
    <property type="component" value="Unassembled WGS sequence"/>
</dbReference>
<dbReference type="EMBL" id="AACKMW020000043">
    <property type="protein sequence ID" value="MPB99813.1"/>
    <property type="molecule type" value="Genomic_DNA"/>
</dbReference>
<name>A0ABW9N6N6_9BACT</name>
<reference evidence="1" key="1">
    <citation type="submission" date="2019-08" db="EMBL/GenBank/DDBJ databases">
        <title>Rapid identification of Enteric Bacteria from Whole Genome Sequences (WGS) using Average Nucleotide Identity (ANI).</title>
        <authorList>
            <person name="Lane C."/>
        </authorList>
    </citation>
    <scope>NUCLEOTIDE SEQUENCE [LARGE SCALE GENOMIC DNA]</scope>
    <source>
        <strain evidence="1">2010D-8461</strain>
    </source>
</reference>
<proteinExistence type="predicted"/>